<keyword evidence="8" id="KW-1185">Reference proteome</keyword>
<keyword evidence="4" id="KW-0472">Membrane</keyword>
<dbReference type="Gene3D" id="3.30.565.10">
    <property type="entry name" value="Histidine kinase-like ATPase, C-terminal domain"/>
    <property type="match status" value="1"/>
</dbReference>
<accession>A0A0R0CP23</accession>
<dbReference type="AlphaFoldDB" id="A0A0R0CP23"/>
<evidence type="ECO:0000256" key="2">
    <source>
        <dbReference type="ARBA" id="ARBA00022777"/>
    </source>
</evidence>
<dbReference type="EMBL" id="LDJL01000002">
    <property type="protein sequence ID" value="KRG71721.1"/>
    <property type="molecule type" value="Genomic_DNA"/>
</dbReference>
<name>A0A0R0CP23_9GAMM</name>
<dbReference type="GO" id="GO:0016020">
    <property type="term" value="C:membrane"/>
    <property type="evidence" value="ECO:0007669"/>
    <property type="project" value="InterPro"/>
</dbReference>
<keyword evidence="4" id="KW-0812">Transmembrane</keyword>
<feature type="transmembrane region" description="Helical" evidence="4">
    <location>
        <begin position="139"/>
        <end position="159"/>
    </location>
</feature>
<evidence type="ECO:0000256" key="1">
    <source>
        <dbReference type="ARBA" id="ARBA00022679"/>
    </source>
</evidence>
<evidence type="ECO:0000256" key="4">
    <source>
        <dbReference type="SAM" id="Phobius"/>
    </source>
</evidence>
<dbReference type="Pfam" id="PF02518">
    <property type="entry name" value="HATPase_c"/>
    <property type="match status" value="1"/>
</dbReference>
<dbReference type="PANTHER" id="PTHR24421">
    <property type="entry name" value="NITRATE/NITRITE SENSOR PROTEIN NARX-RELATED"/>
    <property type="match status" value="1"/>
</dbReference>
<evidence type="ECO:0000259" key="5">
    <source>
        <dbReference type="Pfam" id="PF02518"/>
    </source>
</evidence>
<dbReference type="InterPro" id="IPR036890">
    <property type="entry name" value="HATPase_C_sf"/>
</dbReference>
<dbReference type="STRING" id="344882.ABB29_01980"/>
<organism evidence="7 8">
    <name type="scientific">Pseudoxanthomonas dokdonensis</name>
    <dbReference type="NCBI Taxonomy" id="344882"/>
    <lineage>
        <taxon>Bacteria</taxon>
        <taxon>Pseudomonadati</taxon>
        <taxon>Pseudomonadota</taxon>
        <taxon>Gammaproteobacteria</taxon>
        <taxon>Lysobacterales</taxon>
        <taxon>Lysobacteraceae</taxon>
        <taxon>Pseudoxanthomonas</taxon>
    </lineage>
</organism>
<dbReference type="InterPro" id="IPR011712">
    <property type="entry name" value="Sig_transdc_His_kin_sub3_dim/P"/>
</dbReference>
<dbReference type="SUPFAM" id="SSF55874">
    <property type="entry name" value="ATPase domain of HSP90 chaperone/DNA topoisomerase II/histidine kinase"/>
    <property type="match status" value="1"/>
</dbReference>
<dbReference type="GO" id="GO:0000155">
    <property type="term" value="F:phosphorelay sensor kinase activity"/>
    <property type="evidence" value="ECO:0007669"/>
    <property type="project" value="InterPro"/>
</dbReference>
<gene>
    <name evidence="7" type="ORF">ABB29_01980</name>
</gene>
<keyword evidence="3" id="KW-0902">Two-component regulatory system</keyword>
<dbReference type="PATRIC" id="fig|344882.3.peg.1599"/>
<keyword evidence="1" id="KW-0808">Transferase</keyword>
<dbReference type="Proteomes" id="UP000052052">
    <property type="component" value="Unassembled WGS sequence"/>
</dbReference>
<proteinExistence type="predicted"/>
<feature type="transmembrane region" description="Helical" evidence="4">
    <location>
        <begin position="43"/>
        <end position="64"/>
    </location>
</feature>
<sequence>MKLRQRLLPEELQLGWMPFYNLGYLLFLFLPALFAWLGERDGYLGPLNLGYTLLSVLVFLPIYFMSYRGHPAVRFAGVLAMGLIGYTLMPHNAFANTYLIYAASFIPYIGMPLSRGVLLMLCQLVVMLLQLMWLGYPLFIFGLTLLISVSAFFGNHFYVQNRHKQAALKLSDDEIRRLAATAERERIGRDLHDLLGHTLSLVALKSELAGKLLDRDLAAARREMDEVSRVARDALSQVRRAVSGIRAAGLAAELASARVLLETDGVALQVGMDEVELDAAAETVLALVLREAVTNIQRHARARQVRVSLQAAEDNGVALLVEDDGRGQPITPGNGVAGMRERLATQGGRLQLTAQAGRGVRLRAWLPGSSSLRAAGLRAPDQPLPQ</sequence>
<dbReference type="Pfam" id="PF07730">
    <property type="entry name" value="HisKA_3"/>
    <property type="match status" value="1"/>
</dbReference>
<dbReference type="Gene3D" id="1.20.5.1930">
    <property type="match status" value="1"/>
</dbReference>
<feature type="transmembrane region" description="Helical" evidence="4">
    <location>
        <begin position="20"/>
        <end position="37"/>
    </location>
</feature>
<keyword evidence="4" id="KW-1133">Transmembrane helix</keyword>
<feature type="domain" description="Signal transduction histidine kinase subgroup 3 dimerisation and phosphoacceptor" evidence="6">
    <location>
        <begin position="183"/>
        <end position="249"/>
    </location>
</feature>
<keyword evidence="2" id="KW-0418">Kinase</keyword>
<evidence type="ECO:0000313" key="8">
    <source>
        <dbReference type="Proteomes" id="UP000052052"/>
    </source>
</evidence>
<evidence type="ECO:0000313" key="7">
    <source>
        <dbReference type="EMBL" id="KRG71721.1"/>
    </source>
</evidence>
<evidence type="ECO:0000259" key="6">
    <source>
        <dbReference type="Pfam" id="PF07730"/>
    </source>
</evidence>
<dbReference type="CDD" id="cd16917">
    <property type="entry name" value="HATPase_UhpB-NarQ-NarX-like"/>
    <property type="match status" value="1"/>
</dbReference>
<feature type="transmembrane region" description="Helical" evidence="4">
    <location>
        <begin position="71"/>
        <end position="88"/>
    </location>
</feature>
<evidence type="ECO:0000256" key="3">
    <source>
        <dbReference type="ARBA" id="ARBA00023012"/>
    </source>
</evidence>
<feature type="domain" description="Histidine kinase/HSP90-like ATPase" evidence="5">
    <location>
        <begin position="283"/>
        <end position="367"/>
    </location>
</feature>
<dbReference type="InterPro" id="IPR050482">
    <property type="entry name" value="Sensor_HK_TwoCompSys"/>
</dbReference>
<dbReference type="InterPro" id="IPR003594">
    <property type="entry name" value="HATPase_dom"/>
</dbReference>
<dbReference type="PANTHER" id="PTHR24421:SF63">
    <property type="entry name" value="SENSOR HISTIDINE KINASE DESK"/>
    <property type="match status" value="1"/>
</dbReference>
<comment type="caution">
    <text evidence="7">The sequence shown here is derived from an EMBL/GenBank/DDBJ whole genome shotgun (WGS) entry which is preliminary data.</text>
</comment>
<reference evidence="7 8" key="1">
    <citation type="submission" date="2015-05" db="EMBL/GenBank/DDBJ databases">
        <title>Genome sequencing and analysis of members of genus Stenotrophomonas.</title>
        <authorList>
            <person name="Patil P.P."/>
            <person name="Midha S."/>
            <person name="Patil P.B."/>
        </authorList>
    </citation>
    <scope>NUCLEOTIDE SEQUENCE [LARGE SCALE GENOMIC DNA]</scope>
    <source>
        <strain evidence="7 8">DSM 21858</strain>
    </source>
</reference>
<protein>
    <submittedName>
        <fullName evidence="7">Uncharacterized protein</fullName>
    </submittedName>
</protein>
<dbReference type="GO" id="GO:0046983">
    <property type="term" value="F:protein dimerization activity"/>
    <property type="evidence" value="ECO:0007669"/>
    <property type="project" value="InterPro"/>
</dbReference>